<dbReference type="OrthoDB" id="2517484at2759"/>
<evidence type="ECO:0000313" key="2">
    <source>
        <dbReference type="EnsemblFungi" id="PTTG_27028-t43_1-p1"/>
    </source>
</evidence>
<gene>
    <name evidence="1" type="ORF">PTTG_27028</name>
</gene>
<dbReference type="AlphaFoldDB" id="A0A180GP17"/>
<evidence type="ECO:0008006" key="4">
    <source>
        <dbReference type="Google" id="ProtNLM"/>
    </source>
</evidence>
<name>A0A180GP17_PUCT1</name>
<evidence type="ECO:0000313" key="1">
    <source>
        <dbReference type="EMBL" id="OAV94274.1"/>
    </source>
</evidence>
<evidence type="ECO:0000313" key="3">
    <source>
        <dbReference type="Proteomes" id="UP000005240"/>
    </source>
</evidence>
<dbReference type="VEuPathDB" id="FungiDB:PTTG_27028"/>
<proteinExistence type="predicted"/>
<dbReference type="EMBL" id="ADAS02000041">
    <property type="protein sequence ID" value="OAV94274.1"/>
    <property type="molecule type" value="Genomic_DNA"/>
</dbReference>
<keyword evidence="3" id="KW-1185">Reference proteome</keyword>
<sequence length="209" mass="23686">MATSIASKEELACLPLLEGDSNYPLWARRMRTFMKNKDLWAAISADPGANPARALKKQLNDSASILAMKILDRLFVSIVNDENEDSGYLLWKKITERYARYTTVRFNKCTKDWQNVKYNGSMLNFLDDVECCLTNFASIGHPMSSRDICGNIIGKISESRRALTDLFVVYPELNNNHELLMDCLKDIAKEEDPVKRKAPPERTATALST</sequence>
<organism evidence="1">
    <name type="scientific">Puccinia triticina (isolate 1-1 / race 1 (BBBD))</name>
    <name type="common">Brown leaf rust fungus</name>
    <dbReference type="NCBI Taxonomy" id="630390"/>
    <lineage>
        <taxon>Eukaryota</taxon>
        <taxon>Fungi</taxon>
        <taxon>Dikarya</taxon>
        <taxon>Basidiomycota</taxon>
        <taxon>Pucciniomycotina</taxon>
        <taxon>Pucciniomycetes</taxon>
        <taxon>Pucciniales</taxon>
        <taxon>Pucciniaceae</taxon>
        <taxon>Puccinia</taxon>
    </lineage>
</organism>
<reference evidence="1" key="2">
    <citation type="submission" date="2016-05" db="EMBL/GenBank/DDBJ databases">
        <title>Comparative analysis highlights variable genome content of wheat rusts and divergence of the mating loci.</title>
        <authorList>
            <person name="Cuomo C.A."/>
            <person name="Bakkeren G."/>
            <person name="Szabo L."/>
            <person name="Khalil H."/>
            <person name="Joly D."/>
            <person name="Goldberg J."/>
            <person name="Young S."/>
            <person name="Zeng Q."/>
            <person name="Fellers J."/>
        </authorList>
    </citation>
    <scope>NUCLEOTIDE SEQUENCE [LARGE SCALE GENOMIC DNA]</scope>
    <source>
        <strain evidence="1">1-1 BBBD Race 1</strain>
    </source>
</reference>
<reference evidence="1" key="1">
    <citation type="submission" date="2009-11" db="EMBL/GenBank/DDBJ databases">
        <authorList>
            <consortium name="The Broad Institute Genome Sequencing Platform"/>
            <person name="Ward D."/>
            <person name="Feldgarden M."/>
            <person name="Earl A."/>
            <person name="Young S.K."/>
            <person name="Zeng Q."/>
            <person name="Koehrsen M."/>
            <person name="Alvarado L."/>
            <person name="Berlin A."/>
            <person name="Bochicchio J."/>
            <person name="Borenstein D."/>
            <person name="Chapman S.B."/>
            <person name="Chen Z."/>
            <person name="Engels R."/>
            <person name="Freedman E."/>
            <person name="Gellesch M."/>
            <person name="Goldberg J."/>
            <person name="Griggs A."/>
            <person name="Gujja S."/>
            <person name="Heilman E."/>
            <person name="Heiman D."/>
            <person name="Hepburn T."/>
            <person name="Howarth C."/>
            <person name="Jen D."/>
            <person name="Larson L."/>
            <person name="Lewis B."/>
            <person name="Mehta T."/>
            <person name="Park D."/>
            <person name="Pearson M."/>
            <person name="Roberts A."/>
            <person name="Saif S."/>
            <person name="Shea T."/>
            <person name="Shenoy N."/>
            <person name="Sisk P."/>
            <person name="Stolte C."/>
            <person name="Sykes S."/>
            <person name="Thomson T."/>
            <person name="Walk T."/>
            <person name="White J."/>
            <person name="Yandava C."/>
            <person name="Izard J."/>
            <person name="Baranova O.V."/>
            <person name="Blanton J.M."/>
            <person name="Tanner A.C."/>
            <person name="Dewhirst F.E."/>
            <person name="Haas B."/>
            <person name="Nusbaum C."/>
            <person name="Birren B."/>
        </authorList>
    </citation>
    <scope>NUCLEOTIDE SEQUENCE [LARGE SCALE GENOMIC DNA]</scope>
    <source>
        <strain evidence="1">1-1 BBBD Race 1</strain>
    </source>
</reference>
<reference evidence="2" key="4">
    <citation type="submission" date="2025-05" db="UniProtKB">
        <authorList>
            <consortium name="EnsemblFungi"/>
        </authorList>
    </citation>
    <scope>IDENTIFICATION</scope>
    <source>
        <strain evidence="2">isolate 1-1 / race 1 (BBBD)</strain>
    </source>
</reference>
<dbReference type="STRING" id="630390.A0A180GP17"/>
<accession>A0A180GP17</accession>
<reference evidence="2 3" key="3">
    <citation type="journal article" date="2017" name="G3 (Bethesda)">
        <title>Comparative analysis highlights variable genome content of wheat rusts and divergence of the mating loci.</title>
        <authorList>
            <person name="Cuomo C.A."/>
            <person name="Bakkeren G."/>
            <person name="Khalil H.B."/>
            <person name="Panwar V."/>
            <person name="Joly D."/>
            <person name="Linning R."/>
            <person name="Sakthikumar S."/>
            <person name="Song X."/>
            <person name="Adiconis X."/>
            <person name="Fan L."/>
            <person name="Goldberg J.M."/>
            <person name="Levin J.Z."/>
            <person name="Young S."/>
            <person name="Zeng Q."/>
            <person name="Anikster Y."/>
            <person name="Bruce M."/>
            <person name="Wang M."/>
            <person name="Yin C."/>
            <person name="McCallum B."/>
            <person name="Szabo L.J."/>
            <person name="Hulbert S."/>
            <person name="Chen X."/>
            <person name="Fellers J.P."/>
        </authorList>
    </citation>
    <scope>NUCLEOTIDE SEQUENCE</scope>
    <source>
        <strain evidence="3">Isolate 1-1 / race 1 (BBBD)</strain>
        <strain evidence="2">isolate 1-1 / race 1 (BBBD)</strain>
    </source>
</reference>
<dbReference type="Proteomes" id="UP000005240">
    <property type="component" value="Unassembled WGS sequence"/>
</dbReference>
<dbReference type="EnsemblFungi" id="PTTG_27028-t43_1">
    <property type="protein sequence ID" value="PTTG_27028-t43_1-p1"/>
    <property type="gene ID" value="PTTG_27028"/>
</dbReference>
<protein>
    <recommendedName>
        <fullName evidence="4">DUF4219 domain-containing protein</fullName>
    </recommendedName>
</protein>